<evidence type="ECO:0000256" key="1">
    <source>
        <dbReference type="SAM" id="MobiDB-lite"/>
    </source>
</evidence>
<gene>
    <name evidence="6" type="ORF">NLI96_g2399</name>
</gene>
<feature type="domain" description="Glutaminase A central" evidence="4">
    <location>
        <begin position="333"/>
        <end position="694"/>
    </location>
</feature>
<evidence type="ECO:0000256" key="2">
    <source>
        <dbReference type="SAM" id="Phobius"/>
    </source>
</evidence>
<sequence length="909" mass="99714">MLSWSSVVLPFLAFLLNTSFCVSQRTSGRFSPSEVPLGIKSPYFNCWVKNEPVVPQWPTFWNNQILGWSGLIRVDNVTWEWLGNAIMNSNISVPLDLSITPTRTIYTFRAGPMDVKITFLTPIELADPVKQSLPFTYVYMEANSTDSQAHTVQVYSDVSAEWNSGNRSEKVVWDTHDTGSTRYHQVQLQHPQTMANFNDQAEDVTLYFAMPSSTALSSRIGIDNDCRSQFAFSGLLSGHPSTPPGIVNNPFQVFAHSIDLGRIMRTQSPVVWSLGVVRNPVASFRSETLSPYFATEFNHLNLAIDTFVGDFARASQRATDLDNKIINDASSISQRYTDLVSFAARQTMGGTDLTISSLTSSDVKMLMKDVGTSQRVNPVEILYSSFPFFLYMNSTYAGYLLSPLLEYQDGLNFSYAVRDLGSSYPVVTGNAAQPHAQQVELVLLETGNMLIMTLAHAQISGDGTLINRHYELLKSWGNYLVGNLFTNQTNADGWTSTGNTNLIIKGVIGIAAMAQISIALNNLTDAQYYLNQSSVFSAQWRSSALSSDKAHILANFGDSGDSWSLMYNLYADKLLRTKVVGDDIYQLLTNYLKNNVTIGTLLILSNALTLPHIFLEPNGFPVDSSSIQTTNAVWTLFTAAIVNDTVVRDLLINPVWGHATNSPSSFFSPAYRLDPNGAAVSGSSSPAMGGMYSILALTVPHKEIVVPSLPQINQEAQKKTVVGPAVGGTIGGLALIGIVILGAFLWRRGARRLNVKSHTPNGIQEARIAEPFPIPHDYNPHQDQQQCSPYRDQQEQQQHDLSSQVTRAEPSQSLLALPQTGVILSSKARAAAEYLLQRSLPSNISSGPATTSTAPASRREPPLEPAGPSVAPVSPSQVEGLRAEMESLRRVVQEMRAEQLEAPPSYRDT</sequence>
<keyword evidence="7" id="KW-1185">Reference proteome</keyword>
<organism evidence="6 7">
    <name type="scientific">Meripilus lineatus</name>
    <dbReference type="NCBI Taxonomy" id="2056292"/>
    <lineage>
        <taxon>Eukaryota</taxon>
        <taxon>Fungi</taxon>
        <taxon>Dikarya</taxon>
        <taxon>Basidiomycota</taxon>
        <taxon>Agaricomycotina</taxon>
        <taxon>Agaricomycetes</taxon>
        <taxon>Polyporales</taxon>
        <taxon>Meripilaceae</taxon>
        <taxon>Meripilus</taxon>
    </lineage>
</organism>
<dbReference type="AlphaFoldDB" id="A0AAD5V8S5"/>
<keyword evidence="2" id="KW-0472">Membrane</keyword>
<dbReference type="EMBL" id="JANAWD010000054">
    <property type="protein sequence ID" value="KAJ3489039.1"/>
    <property type="molecule type" value="Genomic_DNA"/>
</dbReference>
<keyword evidence="3" id="KW-0732">Signal</keyword>
<evidence type="ECO:0000259" key="5">
    <source>
        <dbReference type="Pfam" id="PF17168"/>
    </source>
</evidence>
<evidence type="ECO:0000256" key="3">
    <source>
        <dbReference type="SAM" id="SignalP"/>
    </source>
</evidence>
<comment type="caution">
    <text evidence="6">The sequence shown here is derived from an EMBL/GenBank/DDBJ whole genome shotgun (WGS) entry which is preliminary data.</text>
</comment>
<dbReference type="InterPro" id="IPR052743">
    <property type="entry name" value="Glutaminase_GtaA"/>
</dbReference>
<accession>A0AAD5V8S5</accession>
<proteinExistence type="predicted"/>
<keyword evidence="2" id="KW-1133">Transmembrane helix</keyword>
<dbReference type="Pfam" id="PF17168">
    <property type="entry name" value="DUF5127"/>
    <property type="match status" value="1"/>
</dbReference>
<feature type="transmembrane region" description="Helical" evidence="2">
    <location>
        <begin position="721"/>
        <end position="746"/>
    </location>
</feature>
<evidence type="ECO:0008006" key="8">
    <source>
        <dbReference type="Google" id="ProtNLM"/>
    </source>
</evidence>
<evidence type="ECO:0000313" key="6">
    <source>
        <dbReference type="EMBL" id="KAJ3489039.1"/>
    </source>
</evidence>
<dbReference type="Pfam" id="PF16335">
    <property type="entry name" value="GtaA_6_Hairpin"/>
    <property type="match status" value="1"/>
</dbReference>
<feature type="compositionally biased region" description="Polar residues" evidence="1">
    <location>
        <begin position="799"/>
        <end position="810"/>
    </location>
</feature>
<feature type="region of interest" description="Disordered" evidence="1">
    <location>
        <begin position="772"/>
        <end position="810"/>
    </location>
</feature>
<dbReference type="Proteomes" id="UP001212997">
    <property type="component" value="Unassembled WGS sequence"/>
</dbReference>
<feature type="region of interest" description="Disordered" evidence="1">
    <location>
        <begin position="841"/>
        <end position="885"/>
    </location>
</feature>
<feature type="chain" id="PRO_5042168531" description="DUF1793-domain-containing protein" evidence="3">
    <location>
        <begin position="24"/>
        <end position="909"/>
    </location>
</feature>
<dbReference type="InterPro" id="IPR033433">
    <property type="entry name" value="GtaA_N"/>
</dbReference>
<feature type="compositionally biased region" description="Polar residues" evidence="1">
    <location>
        <begin position="841"/>
        <end position="855"/>
    </location>
</feature>
<feature type="signal peptide" evidence="3">
    <location>
        <begin position="1"/>
        <end position="23"/>
    </location>
</feature>
<dbReference type="InterPro" id="IPR032514">
    <property type="entry name" value="GtaA_central"/>
</dbReference>
<protein>
    <recommendedName>
        <fullName evidence="8">DUF1793-domain-containing protein</fullName>
    </recommendedName>
</protein>
<dbReference type="PANTHER" id="PTHR31987:SF1">
    <property type="entry name" value="GLUTAMINASE A"/>
    <property type="match status" value="1"/>
</dbReference>
<feature type="domain" description="Glutaminase A N-terminal" evidence="5">
    <location>
        <begin position="102"/>
        <end position="328"/>
    </location>
</feature>
<evidence type="ECO:0000313" key="7">
    <source>
        <dbReference type="Proteomes" id="UP001212997"/>
    </source>
</evidence>
<name>A0AAD5V8S5_9APHY</name>
<dbReference type="PANTHER" id="PTHR31987">
    <property type="entry name" value="GLUTAMINASE A-RELATED"/>
    <property type="match status" value="1"/>
</dbReference>
<reference evidence="6" key="1">
    <citation type="submission" date="2022-07" db="EMBL/GenBank/DDBJ databases">
        <title>Genome Sequence of Physisporinus lineatus.</title>
        <authorList>
            <person name="Buettner E."/>
        </authorList>
    </citation>
    <scope>NUCLEOTIDE SEQUENCE</scope>
    <source>
        <strain evidence="6">VT162</strain>
    </source>
</reference>
<keyword evidence="2" id="KW-0812">Transmembrane</keyword>
<feature type="compositionally biased region" description="Low complexity" evidence="1">
    <location>
        <begin position="868"/>
        <end position="878"/>
    </location>
</feature>
<evidence type="ECO:0000259" key="4">
    <source>
        <dbReference type="Pfam" id="PF16335"/>
    </source>
</evidence>